<comment type="caution">
    <text evidence="1">The sequence shown here is derived from an EMBL/GenBank/DDBJ whole genome shotgun (WGS) entry which is preliminary data.</text>
</comment>
<name>A0A3M5JL05_PSESS</name>
<gene>
    <name evidence="1" type="ORF">ALP51_02346</name>
</gene>
<dbReference type="EMBL" id="RBTE01000396">
    <property type="protein sequence ID" value="RMT23998.1"/>
    <property type="molecule type" value="Genomic_DNA"/>
</dbReference>
<proteinExistence type="predicted"/>
<organism evidence="1 2">
    <name type="scientific">Pseudomonas savastanoi</name>
    <name type="common">Pseudomonas syringae pv. savastanoi</name>
    <dbReference type="NCBI Taxonomy" id="29438"/>
    <lineage>
        <taxon>Bacteria</taxon>
        <taxon>Pseudomonadati</taxon>
        <taxon>Pseudomonadota</taxon>
        <taxon>Gammaproteobacteria</taxon>
        <taxon>Pseudomonadales</taxon>
        <taxon>Pseudomonadaceae</taxon>
        <taxon>Pseudomonas</taxon>
    </lineage>
</organism>
<reference evidence="1 2" key="1">
    <citation type="submission" date="2018-08" db="EMBL/GenBank/DDBJ databases">
        <title>Recombination of ecologically and evolutionarily significant loci maintains genetic cohesion in the Pseudomonas syringae species complex.</title>
        <authorList>
            <person name="Dillon M."/>
            <person name="Thakur S."/>
            <person name="Almeida R.N.D."/>
            <person name="Weir B.S."/>
            <person name="Guttman D.S."/>
        </authorList>
    </citation>
    <scope>NUCLEOTIDE SEQUENCE [LARGE SCALE GENOMIC DNA]</scope>
    <source>
        <strain evidence="1 2">ICMP 13684</strain>
    </source>
</reference>
<evidence type="ECO:0000313" key="2">
    <source>
        <dbReference type="Proteomes" id="UP000278180"/>
    </source>
</evidence>
<dbReference type="AlphaFoldDB" id="A0A3M5JL05"/>
<sequence length="64" mass="7385">MFTNGEYAEMNPLSVEVVAQKTKEAKRDRFYFFAGKGITEESVPKLVHRSPSETGRSIFMARWK</sequence>
<dbReference type="Proteomes" id="UP000278180">
    <property type="component" value="Unassembled WGS sequence"/>
</dbReference>
<protein>
    <submittedName>
        <fullName evidence="1">Uncharacterized protein</fullName>
    </submittedName>
</protein>
<accession>A0A3M5JL05</accession>
<evidence type="ECO:0000313" key="1">
    <source>
        <dbReference type="EMBL" id="RMT23998.1"/>
    </source>
</evidence>